<organism evidence="1 2">
    <name type="scientific">Caldimonas brevitalea</name>
    <dbReference type="NCBI Taxonomy" id="413882"/>
    <lineage>
        <taxon>Bacteria</taxon>
        <taxon>Pseudomonadati</taxon>
        <taxon>Pseudomonadota</taxon>
        <taxon>Betaproteobacteria</taxon>
        <taxon>Burkholderiales</taxon>
        <taxon>Sphaerotilaceae</taxon>
        <taxon>Caldimonas</taxon>
    </lineage>
</organism>
<dbReference type="Proteomes" id="UP000035352">
    <property type="component" value="Chromosome"/>
</dbReference>
<proteinExistence type="predicted"/>
<accession>A0A0G3BE08</accession>
<keyword evidence="2" id="KW-1185">Reference proteome</keyword>
<evidence type="ECO:0000313" key="1">
    <source>
        <dbReference type="EMBL" id="AKJ27527.1"/>
    </source>
</evidence>
<reference evidence="1 2" key="1">
    <citation type="submission" date="2015-05" db="EMBL/GenBank/DDBJ databases">
        <authorList>
            <person name="Tang B."/>
            <person name="Yu Y."/>
        </authorList>
    </citation>
    <scope>NUCLEOTIDE SEQUENCE [LARGE SCALE GENOMIC DNA]</scope>
    <source>
        <strain evidence="1 2">DSM 7029</strain>
    </source>
</reference>
<dbReference type="KEGG" id="pbh:AAW51_0836"/>
<dbReference type="STRING" id="413882.AAW51_0836"/>
<dbReference type="EMBL" id="CP011371">
    <property type="protein sequence ID" value="AKJ27527.1"/>
    <property type="molecule type" value="Genomic_DNA"/>
</dbReference>
<name>A0A0G3BE08_9BURK</name>
<evidence type="ECO:0000313" key="2">
    <source>
        <dbReference type="Proteomes" id="UP000035352"/>
    </source>
</evidence>
<dbReference type="AlphaFoldDB" id="A0A0G3BE08"/>
<gene>
    <name evidence="1" type="ORF">AAW51_0836</name>
</gene>
<protein>
    <submittedName>
        <fullName evidence="1">Uncharacterized protein</fullName>
    </submittedName>
</protein>
<sequence>MPAGPALINLPADRDAHAGVTTATLDAGASFASSSPRLPRPLALIGL</sequence>